<dbReference type="InterPro" id="IPR059231">
    <property type="entry name" value="Leader_pinensin"/>
</dbReference>
<dbReference type="AlphaFoldDB" id="A0A841GL88"/>
<sequence length="82" mass="9066">MGKNKLKLDDLNVESFETRPVGALERGTVRANEITGYSDCDCGSSPFYSQCCTADPNDLQCYNSFDFCAHTQRQICPLTGDC</sequence>
<dbReference type="EMBL" id="JACHIA010000002">
    <property type="protein sequence ID" value="MBB6069511.1"/>
    <property type="molecule type" value="Genomic_DNA"/>
</dbReference>
<dbReference type="Proteomes" id="UP000582837">
    <property type="component" value="Unassembled WGS sequence"/>
</dbReference>
<protein>
    <submittedName>
        <fullName evidence="1">Uncharacterized protein</fullName>
    </submittedName>
</protein>
<reference evidence="1 2" key="1">
    <citation type="submission" date="2020-08" db="EMBL/GenBank/DDBJ databases">
        <title>Genomic Encyclopedia of Type Strains, Phase IV (KMG-IV): sequencing the most valuable type-strain genomes for metagenomic binning, comparative biology and taxonomic classification.</title>
        <authorList>
            <person name="Goeker M."/>
        </authorList>
    </citation>
    <scope>NUCLEOTIDE SEQUENCE [LARGE SCALE GENOMIC DNA]</scope>
    <source>
        <strain evidence="1 2">DSM 29007</strain>
    </source>
</reference>
<dbReference type="NCBIfam" id="NF038180">
    <property type="entry name" value="leader_pinensin"/>
    <property type="match status" value="1"/>
</dbReference>
<proteinExistence type="predicted"/>
<keyword evidence="2" id="KW-1185">Reference proteome</keyword>
<evidence type="ECO:0000313" key="2">
    <source>
        <dbReference type="Proteomes" id="UP000582837"/>
    </source>
</evidence>
<gene>
    <name evidence="1" type="ORF">HNQ61_001126</name>
</gene>
<dbReference type="RefSeq" id="WP_170037478.1">
    <property type="nucleotide sequence ID" value="NZ_JABDTL010000002.1"/>
</dbReference>
<accession>A0A841GL88</accession>
<comment type="caution">
    <text evidence="1">The sequence shown here is derived from an EMBL/GenBank/DDBJ whole genome shotgun (WGS) entry which is preliminary data.</text>
</comment>
<organism evidence="1 2">
    <name type="scientific">Longimicrobium terrae</name>
    <dbReference type="NCBI Taxonomy" id="1639882"/>
    <lineage>
        <taxon>Bacteria</taxon>
        <taxon>Pseudomonadati</taxon>
        <taxon>Gemmatimonadota</taxon>
        <taxon>Longimicrobiia</taxon>
        <taxon>Longimicrobiales</taxon>
        <taxon>Longimicrobiaceae</taxon>
        <taxon>Longimicrobium</taxon>
    </lineage>
</organism>
<evidence type="ECO:0000313" key="1">
    <source>
        <dbReference type="EMBL" id="MBB6069511.1"/>
    </source>
</evidence>
<name>A0A841GL88_9BACT</name>